<dbReference type="Proteomes" id="UP000054279">
    <property type="component" value="Unassembled WGS sequence"/>
</dbReference>
<proteinExistence type="predicted"/>
<reference evidence="1 2" key="1">
    <citation type="submission" date="2014-06" db="EMBL/GenBank/DDBJ databases">
        <title>Evolutionary Origins and Diversification of the Mycorrhizal Mutualists.</title>
        <authorList>
            <consortium name="DOE Joint Genome Institute"/>
            <consortium name="Mycorrhizal Genomics Consortium"/>
            <person name="Kohler A."/>
            <person name="Kuo A."/>
            <person name="Nagy L.G."/>
            <person name="Floudas D."/>
            <person name="Copeland A."/>
            <person name="Barry K.W."/>
            <person name="Cichocki N."/>
            <person name="Veneault-Fourrey C."/>
            <person name="LaButti K."/>
            <person name="Lindquist E.A."/>
            <person name="Lipzen A."/>
            <person name="Lundell T."/>
            <person name="Morin E."/>
            <person name="Murat C."/>
            <person name="Riley R."/>
            <person name="Ohm R."/>
            <person name="Sun H."/>
            <person name="Tunlid A."/>
            <person name="Henrissat B."/>
            <person name="Grigoriev I.V."/>
            <person name="Hibbett D.S."/>
            <person name="Martin F."/>
        </authorList>
    </citation>
    <scope>NUCLEOTIDE SEQUENCE [LARGE SCALE GENOMIC DNA]</scope>
    <source>
        <strain evidence="1 2">SS14</strain>
    </source>
</reference>
<protein>
    <submittedName>
        <fullName evidence="1">Uncharacterized protein</fullName>
    </submittedName>
</protein>
<accession>A0A0C9UIX5</accession>
<evidence type="ECO:0000313" key="1">
    <source>
        <dbReference type="EMBL" id="KIJ34819.1"/>
    </source>
</evidence>
<dbReference type="EMBL" id="KN837195">
    <property type="protein sequence ID" value="KIJ34819.1"/>
    <property type="molecule type" value="Genomic_DNA"/>
</dbReference>
<organism evidence="1 2">
    <name type="scientific">Sphaerobolus stellatus (strain SS14)</name>
    <dbReference type="NCBI Taxonomy" id="990650"/>
    <lineage>
        <taxon>Eukaryota</taxon>
        <taxon>Fungi</taxon>
        <taxon>Dikarya</taxon>
        <taxon>Basidiomycota</taxon>
        <taxon>Agaricomycotina</taxon>
        <taxon>Agaricomycetes</taxon>
        <taxon>Phallomycetidae</taxon>
        <taxon>Geastrales</taxon>
        <taxon>Sphaerobolaceae</taxon>
        <taxon>Sphaerobolus</taxon>
    </lineage>
</organism>
<dbReference type="AlphaFoldDB" id="A0A0C9UIX5"/>
<sequence>MFFEGAIQFVPPRPVPRVEGSRIPVAVKANGTAKSTLVVPQLARPTVSMETKGKEVVPDAMLRLALSVKQPNISDSVSTPFSTPVKACTRPLVFPATPKKAHSTGASIVPWVRKAEKGGLAIVETARRDTAPVPVPSPQTPQKARPLPVLLKDVIGSLTDLS</sequence>
<gene>
    <name evidence="1" type="ORF">M422DRAFT_34921</name>
</gene>
<evidence type="ECO:0000313" key="2">
    <source>
        <dbReference type="Proteomes" id="UP000054279"/>
    </source>
</evidence>
<dbReference type="HOGENOM" id="CLU_1636466_0_0_1"/>
<name>A0A0C9UIX5_SPHS4</name>
<keyword evidence="2" id="KW-1185">Reference proteome</keyword>